<dbReference type="SMART" id="SM00317">
    <property type="entry name" value="SET"/>
    <property type="match status" value="1"/>
</dbReference>
<dbReference type="STRING" id="1447872.A0A1J9PS83"/>
<feature type="domain" description="SET" evidence="1">
    <location>
        <begin position="28"/>
        <end position="168"/>
    </location>
</feature>
<dbReference type="EMBL" id="LGRN01000708">
    <property type="protein sequence ID" value="OJD10723.1"/>
    <property type="molecule type" value="Genomic_DNA"/>
</dbReference>
<keyword evidence="3" id="KW-1185">Reference proteome</keyword>
<evidence type="ECO:0000313" key="2">
    <source>
        <dbReference type="EMBL" id="OJD10723.1"/>
    </source>
</evidence>
<dbReference type="AlphaFoldDB" id="A0A1J9PS83"/>
<dbReference type="CDD" id="cd20071">
    <property type="entry name" value="SET_SMYD"/>
    <property type="match status" value="1"/>
</dbReference>
<accession>A0A1J9PS83</accession>
<dbReference type="PANTHER" id="PTHR47332:SF4">
    <property type="entry name" value="SET DOMAIN-CONTAINING PROTEIN 5"/>
    <property type="match status" value="1"/>
</dbReference>
<dbReference type="PANTHER" id="PTHR47332">
    <property type="entry name" value="SET DOMAIN-CONTAINING PROTEIN 5"/>
    <property type="match status" value="1"/>
</dbReference>
<dbReference type="PROSITE" id="PS50280">
    <property type="entry name" value="SET"/>
    <property type="match status" value="1"/>
</dbReference>
<organism evidence="2 3">
    <name type="scientific">Emergomyces pasteurianus Ep9510</name>
    <dbReference type="NCBI Taxonomy" id="1447872"/>
    <lineage>
        <taxon>Eukaryota</taxon>
        <taxon>Fungi</taxon>
        <taxon>Dikarya</taxon>
        <taxon>Ascomycota</taxon>
        <taxon>Pezizomycotina</taxon>
        <taxon>Eurotiomycetes</taxon>
        <taxon>Eurotiomycetidae</taxon>
        <taxon>Onygenales</taxon>
        <taxon>Ajellomycetaceae</taxon>
        <taxon>Emergomyces</taxon>
    </lineage>
</organism>
<dbReference type="SUPFAM" id="SSF82199">
    <property type="entry name" value="SET domain"/>
    <property type="match status" value="1"/>
</dbReference>
<dbReference type="Gene3D" id="2.170.270.10">
    <property type="entry name" value="SET domain"/>
    <property type="match status" value="1"/>
</dbReference>
<proteinExistence type="predicted"/>
<protein>
    <recommendedName>
        <fullName evidence="1">SET domain-containing protein</fullName>
    </recommendedName>
</protein>
<reference evidence="2 3" key="1">
    <citation type="submission" date="2015-07" db="EMBL/GenBank/DDBJ databases">
        <title>Emmonsia species relationships and genome sequence.</title>
        <authorList>
            <consortium name="The Broad Institute Genomics Platform"/>
            <person name="Cuomo C.A."/>
            <person name="Munoz J.F."/>
            <person name="Imamovic A."/>
            <person name="Priest M.E."/>
            <person name="Young S."/>
            <person name="Clay O.K."/>
            <person name="McEwen J.G."/>
        </authorList>
    </citation>
    <scope>NUCLEOTIDE SEQUENCE [LARGE SCALE GENOMIC DNA]</scope>
    <source>
        <strain evidence="2 3">UAMH 9510</strain>
    </source>
</reference>
<evidence type="ECO:0000259" key="1">
    <source>
        <dbReference type="PROSITE" id="PS50280"/>
    </source>
</evidence>
<dbReference type="InterPro" id="IPR053185">
    <property type="entry name" value="SET_domain_protein"/>
</dbReference>
<comment type="caution">
    <text evidence="2">The sequence shown here is derived from an EMBL/GenBank/DDBJ whole genome shotgun (WGS) entry which is preliminary data.</text>
</comment>
<dbReference type="VEuPathDB" id="FungiDB:AJ78_08341"/>
<evidence type="ECO:0000313" key="3">
    <source>
        <dbReference type="Proteomes" id="UP000182235"/>
    </source>
</evidence>
<dbReference type="InterPro" id="IPR046341">
    <property type="entry name" value="SET_dom_sf"/>
</dbReference>
<name>A0A1J9PS83_9EURO</name>
<sequence>MVSMIGIASASPSDLMSSTDPLRELNIPLFEIKDIHGKGKGLITHFNISRGTCILCEKPLIIAQHKLHEDLELLLAAKLKAMLRTSQSQFLSLHNNFPGRYPFSGIVKTNALPCGSSSIVSGVYPTACLINHSCIPNTHNSWNSREGHETIHAIRPIKSRTKITISYDHGGPSGVRQRFLKESFSFACTCSGYTLTPSFLKASDNRRNIYIYISQIQRLDEAIGDPFHMMNHPHESLQDCYSLFRVLEQEFNRHAGALVARLYYDAFQICIAHKDQARSSIFAERAYKARVICEGEDSPDTLCMKSLASQPADHSSFGVCSNKWQTTRESIPKGLDMLQFDKWLFRQEG</sequence>
<gene>
    <name evidence="2" type="ORF">AJ78_08341</name>
</gene>
<dbReference type="Pfam" id="PF00856">
    <property type="entry name" value="SET"/>
    <property type="match status" value="1"/>
</dbReference>
<dbReference type="OrthoDB" id="265717at2759"/>
<dbReference type="InterPro" id="IPR001214">
    <property type="entry name" value="SET_dom"/>
</dbReference>
<dbReference type="Proteomes" id="UP000182235">
    <property type="component" value="Unassembled WGS sequence"/>
</dbReference>